<name>A0A194WTP5_MOLSC</name>
<feature type="compositionally biased region" description="Basic and acidic residues" evidence="1">
    <location>
        <begin position="217"/>
        <end position="242"/>
    </location>
</feature>
<dbReference type="OrthoDB" id="3559699at2759"/>
<proteinExistence type="predicted"/>
<dbReference type="AlphaFoldDB" id="A0A194WTP5"/>
<gene>
    <name evidence="2" type="ORF">LY89DRAFT_739517</name>
</gene>
<keyword evidence="3" id="KW-1185">Reference proteome</keyword>
<evidence type="ECO:0000313" key="2">
    <source>
        <dbReference type="EMBL" id="KUJ11321.1"/>
    </source>
</evidence>
<dbReference type="RefSeq" id="XP_018065676.1">
    <property type="nucleotide sequence ID" value="XM_018220470.1"/>
</dbReference>
<reference evidence="2 3" key="1">
    <citation type="submission" date="2015-10" db="EMBL/GenBank/DDBJ databases">
        <title>Full genome of DAOMC 229536 Phialocephala scopiformis, a fungal endophyte of spruce producing the potent anti-insectan compound rugulosin.</title>
        <authorList>
            <consortium name="DOE Joint Genome Institute"/>
            <person name="Walker A.K."/>
            <person name="Frasz S.L."/>
            <person name="Seifert K.A."/>
            <person name="Miller J.D."/>
            <person name="Mondo S.J."/>
            <person name="Labutti K."/>
            <person name="Lipzen A."/>
            <person name="Dockter R."/>
            <person name="Kennedy M."/>
            <person name="Grigoriev I.V."/>
            <person name="Spatafora J.W."/>
        </authorList>
    </citation>
    <scope>NUCLEOTIDE SEQUENCE [LARGE SCALE GENOMIC DNA]</scope>
    <source>
        <strain evidence="2 3">CBS 120377</strain>
    </source>
</reference>
<protein>
    <submittedName>
        <fullName evidence="2">Uncharacterized protein</fullName>
    </submittedName>
</protein>
<sequence length="548" mass="63546">MKSLQQTCQDRLINDLSQAVDGVQAPARYCCGGSVLLDVYDQVVIYWNDADEDIISRKIEFPFERSPKTFKGLHRLIEACNKIGRLEAHRITTGFHPHDVGILDLISQILLPSFQGEFLKLRPQHRGVTAKFEGLYVMQGPASKSQKPFRISDDANFLGTLICCIPMDHTGGELSVLNNEDWSRFPWTDETDQNVVVDQDPITGTVVGVLGNDINSDDLREGHPPDEPYDEKQWDTSSEDSVKHDTPKFRQHALHWAAFVEDCDYQIEPIRDGFQIFLSYDLFVTERCGTFVQGIRLLESTVFPLYKGVQALFHCPAFLKKGGIIGYHCQHKYFHTNEDTVGRMPYDLRGVDLVLYTSFKALGLEVDKKPILKKKDLEDFVMKDWEHDHEFGRYNQMTPEEQNDWLRDFHQKTCGCGGQHSMKFPNAWEWIAQFPHTYAGTEFHERDKNFRDMRCTHRGRFIDEKETERHKFDRRNVINDVWPFEIKGNVIWLKRTGYPTYETALELRYMDDFEDGQDDIPFRSLVAVFVKFSSKNQLEVTEKSETPS</sequence>
<dbReference type="GeneID" id="28830196"/>
<dbReference type="InParanoid" id="A0A194WTP5"/>
<evidence type="ECO:0000256" key="1">
    <source>
        <dbReference type="SAM" id="MobiDB-lite"/>
    </source>
</evidence>
<accession>A0A194WTP5</accession>
<dbReference type="Proteomes" id="UP000070700">
    <property type="component" value="Unassembled WGS sequence"/>
</dbReference>
<dbReference type="KEGG" id="psco:LY89DRAFT_739517"/>
<dbReference type="PANTHER" id="PTHR33099">
    <property type="entry name" value="FE2OG DIOXYGENASE DOMAIN-CONTAINING PROTEIN"/>
    <property type="match status" value="1"/>
</dbReference>
<organism evidence="2 3">
    <name type="scientific">Mollisia scopiformis</name>
    <name type="common">Conifer needle endophyte fungus</name>
    <name type="synonym">Phialocephala scopiformis</name>
    <dbReference type="NCBI Taxonomy" id="149040"/>
    <lineage>
        <taxon>Eukaryota</taxon>
        <taxon>Fungi</taxon>
        <taxon>Dikarya</taxon>
        <taxon>Ascomycota</taxon>
        <taxon>Pezizomycotina</taxon>
        <taxon>Leotiomycetes</taxon>
        <taxon>Helotiales</taxon>
        <taxon>Mollisiaceae</taxon>
        <taxon>Mollisia</taxon>
    </lineage>
</organism>
<feature type="region of interest" description="Disordered" evidence="1">
    <location>
        <begin position="211"/>
        <end position="242"/>
    </location>
</feature>
<dbReference type="EMBL" id="KQ947427">
    <property type="protein sequence ID" value="KUJ11321.1"/>
    <property type="molecule type" value="Genomic_DNA"/>
</dbReference>
<evidence type="ECO:0000313" key="3">
    <source>
        <dbReference type="Proteomes" id="UP000070700"/>
    </source>
</evidence>
<dbReference type="PANTHER" id="PTHR33099:SF14">
    <property type="entry name" value="PROLYL 4-HYDROXYLASE ALPHA SUBUNIT FE(2+) 2OG DIOXYGENASE DOMAIN-CONTAINING PROTEIN"/>
    <property type="match status" value="1"/>
</dbReference>